<keyword evidence="3" id="KW-1185">Reference proteome</keyword>
<evidence type="ECO:0000256" key="1">
    <source>
        <dbReference type="SAM" id="MobiDB-lite"/>
    </source>
</evidence>
<dbReference type="Proteomes" id="UP000319663">
    <property type="component" value="Unassembled WGS sequence"/>
</dbReference>
<sequence length="75" mass="7986">MTIGRLVGPPRDVLPGHTAKSELSPPVRSGNRIADAVHGDAAVSRLQVDGGQTQAERSLLRDGHLRRWGPEQAGL</sequence>
<name>A0A507QK10_MONPU</name>
<comment type="caution">
    <text evidence="2">The sequence shown here is derived from an EMBL/GenBank/DDBJ whole genome shotgun (WGS) entry which is preliminary data.</text>
</comment>
<evidence type="ECO:0000313" key="2">
    <source>
        <dbReference type="EMBL" id="TQB67542.1"/>
    </source>
</evidence>
<organism evidence="2 3">
    <name type="scientific">Monascus purpureus</name>
    <name type="common">Red mold</name>
    <name type="synonym">Monascus anka</name>
    <dbReference type="NCBI Taxonomy" id="5098"/>
    <lineage>
        <taxon>Eukaryota</taxon>
        <taxon>Fungi</taxon>
        <taxon>Dikarya</taxon>
        <taxon>Ascomycota</taxon>
        <taxon>Pezizomycotina</taxon>
        <taxon>Eurotiomycetes</taxon>
        <taxon>Eurotiomycetidae</taxon>
        <taxon>Eurotiales</taxon>
        <taxon>Aspergillaceae</taxon>
        <taxon>Monascus</taxon>
    </lineage>
</organism>
<evidence type="ECO:0000313" key="3">
    <source>
        <dbReference type="Proteomes" id="UP000319663"/>
    </source>
</evidence>
<reference evidence="2 3" key="1">
    <citation type="submission" date="2019-06" db="EMBL/GenBank/DDBJ databases">
        <title>Wine fermentation using esterase from Monascus purpureus.</title>
        <authorList>
            <person name="Geng C."/>
            <person name="Zhang Y."/>
        </authorList>
    </citation>
    <scope>NUCLEOTIDE SEQUENCE [LARGE SCALE GENOMIC DNA]</scope>
    <source>
        <strain evidence="2">HQ1</strain>
    </source>
</reference>
<feature type="region of interest" description="Disordered" evidence="1">
    <location>
        <begin position="1"/>
        <end position="30"/>
    </location>
</feature>
<protein>
    <submittedName>
        <fullName evidence="2">Uncharacterized protein</fullName>
    </submittedName>
</protein>
<dbReference type="AlphaFoldDB" id="A0A507QK10"/>
<proteinExistence type="predicted"/>
<dbReference type="EMBL" id="VIFY01000369">
    <property type="protein sequence ID" value="TQB67542.1"/>
    <property type="molecule type" value="Genomic_DNA"/>
</dbReference>
<accession>A0A507QK10</accession>
<gene>
    <name evidence="2" type="ORF">MPDQ_005280</name>
</gene>